<comment type="subcellular location">
    <subcellularLocation>
        <location evidence="1">Membrane</location>
        <topology evidence="1">Multi-pass membrane protein</topology>
    </subcellularLocation>
</comment>
<feature type="domain" description="ABC transmembrane type-1" evidence="13">
    <location>
        <begin position="41"/>
        <end position="328"/>
    </location>
</feature>
<dbReference type="InterPro" id="IPR003439">
    <property type="entry name" value="ABC_transporter-like_ATP-bd"/>
</dbReference>
<dbReference type="OrthoDB" id="6500128at2759"/>
<evidence type="ECO:0000313" key="15">
    <source>
        <dbReference type="Proteomes" id="UP000825935"/>
    </source>
</evidence>
<keyword evidence="4" id="KW-0934">Plastid</keyword>
<dbReference type="CDD" id="cd03249">
    <property type="entry name" value="ABC_MTABC3_MDL1_MDL2"/>
    <property type="match status" value="1"/>
</dbReference>
<dbReference type="FunFam" id="3.40.50.300:FF:000205">
    <property type="entry name" value="ABC transporter B family member 4"/>
    <property type="match status" value="2"/>
</dbReference>
<feature type="transmembrane region" description="Helical" evidence="11">
    <location>
        <begin position="811"/>
        <end position="832"/>
    </location>
</feature>
<evidence type="ECO:0000256" key="11">
    <source>
        <dbReference type="SAM" id="Phobius"/>
    </source>
</evidence>
<keyword evidence="7" id="KW-0547">Nucleotide-binding</keyword>
<keyword evidence="15" id="KW-1185">Reference proteome</keyword>
<feature type="transmembrane region" description="Helical" evidence="11">
    <location>
        <begin position="83"/>
        <end position="108"/>
    </location>
</feature>
<evidence type="ECO:0000256" key="5">
    <source>
        <dbReference type="ARBA" id="ARBA00022692"/>
    </source>
</evidence>
<dbReference type="Gene3D" id="1.20.1560.10">
    <property type="entry name" value="ABC transporter type 1, transmembrane domain"/>
    <property type="match status" value="1"/>
</dbReference>
<keyword evidence="8" id="KW-0067">ATP-binding</keyword>
<evidence type="ECO:0000313" key="14">
    <source>
        <dbReference type="EMBL" id="KAH7366162.1"/>
    </source>
</evidence>
<evidence type="ECO:0000256" key="9">
    <source>
        <dbReference type="ARBA" id="ARBA00022989"/>
    </source>
</evidence>
<dbReference type="SMART" id="SM00382">
    <property type="entry name" value="AAA"/>
    <property type="match status" value="2"/>
</dbReference>
<keyword evidence="9 11" id="KW-1133">Transmembrane helix</keyword>
<protein>
    <submittedName>
        <fullName evidence="14">Uncharacterized protein</fullName>
    </submittedName>
</protein>
<dbReference type="PROSITE" id="PS00211">
    <property type="entry name" value="ABC_TRANSPORTER_1"/>
    <property type="match status" value="2"/>
</dbReference>
<dbReference type="PANTHER" id="PTHR43394:SF11">
    <property type="entry name" value="ATP-BINDING CASSETTE TRANSPORTER"/>
    <property type="match status" value="1"/>
</dbReference>
<comment type="caution">
    <text evidence="14">The sequence shown here is derived from an EMBL/GenBank/DDBJ whole genome shotgun (WGS) entry which is preliminary data.</text>
</comment>
<dbReference type="GO" id="GO:0016887">
    <property type="term" value="F:ATP hydrolysis activity"/>
    <property type="evidence" value="ECO:0007669"/>
    <property type="project" value="InterPro"/>
</dbReference>
<keyword evidence="6" id="KW-0677">Repeat</keyword>
<feature type="domain" description="ABC transporter" evidence="12">
    <location>
        <begin position="989"/>
        <end position="1225"/>
    </location>
</feature>
<organism evidence="14 15">
    <name type="scientific">Ceratopteris richardii</name>
    <name type="common">Triangle waterfern</name>
    <dbReference type="NCBI Taxonomy" id="49495"/>
    <lineage>
        <taxon>Eukaryota</taxon>
        <taxon>Viridiplantae</taxon>
        <taxon>Streptophyta</taxon>
        <taxon>Embryophyta</taxon>
        <taxon>Tracheophyta</taxon>
        <taxon>Polypodiopsida</taxon>
        <taxon>Polypodiidae</taxon>
        <taxon>Polypodiales</taxon>
        <taxon>Pteridineae</taxon>
        <taxon>Pteridaceae</taxon>
        <taxon>Parkerioideae</taxon>
        <taxon>Ceratopteris</taxon>
    </lineage>
</organism>
<sequence length="1227" mass="133383">MTGGSSMTSAVGEGTRISKRNPSVMLLFREADWLDVGLMMLGITAALAHGASIPFFLHFLGELIDTLGSVTDLTELANEASKYAVYFVYLSLIQLVAGWIEVSMWMWTGERQIGRLRMRYLRALLVQEVGFFETEFTTGEIVASIANDTIVAQDAIGTKTGSIIHYLSQFVTGMALAFSSVWQLSLLTLAVLPVMAVSGGFSAYMLMGLSAKSREAYDSVAGKLTHEVISQIRTVQMFTREKTALESYSSALQSTKKLAIREGLARGFGIGSQHGLGDMSLGFLLWFAGRLIRNRTTTGGVAFTTILMVMSSFLALGQAAPDIAAIAKAKVVVDKIFEMIRRKPEISINEDGLKLGRVNGNIELRNICFSYPSRPSINIFESFSLVIPAGKIVAIVGKSGAGKSTVVSLIERFYDPCSGEVLLDGHNIKTMQLKWLRDQMGLVSQEPALFATTIRENILYGKRGGASFEDLLNAASVSCAHTFIDALPDGYETQVGERGIQLSGGQKQRIAIARAILKNPPILLLDEATSALDPDSEKSVQKALDQAILGRTTVIVAHRLSTIQNADIIAVVEDGRIVELGSHKELMDISNIYAGLVKIQTDGQYENRLCKGPVGGSLSQRTMSLRSSTGSLPASELQADAGRIGYSFGPRPSFKRIISFSASELPFCGLAMFAAIVAGTQSPIIALIITQALEYFYVPNADEMKEGLIRVTLYCIGVGALTVVAYTCEHYFAGIAGEHITLHVRRAMFSSILRNEVGWFDLNTSTLLASRLSADAAMVRGVLIDTMVLLLQNLSLVVTALIITFNIQWKLSVVMVFTIPAVVGAFLGQIQFMKGFGADSHVAHMKANAVAGDAIANIRTVTAFSAEDKVITLFKKELTGLQKKAFMRGQTAGLGYGTSQFVTFSWCALAMWYGSVLIRKKEANFGQTMKCFMVLLMTAFTVAETLSLVPTLLKNTDTLQEVFQIIDRQTEVDVTDPNAEDVQTIDGDIELQHISFSYPSRPNVQVLQKLSLQCRRGQRTAIVGASGSGKSSILSLIARFYDPQLGHVIIDGKDIKKLRLGSLRQHMAVVQQEPVLFSTSIYANICYGKEDATEAEVVQAAEAAHVHTFISGLPSGYMTEVGDQGLQLSGGQKQRVAIARAILRNPAILLLDEATSALDTESERLVQKALEEVIQLRTTVLVAHRLSTVENSDTIAVLENGIVREQGSHHVLMAKQGIYFQLHNRAG</sequence>
<evidence type="ECO:0000256" key="6">
    <source>
        <dbReference type="ARBA" id="ARBA00022737"/>
    </source>
</evidence>
<dbReference type="InterPro" id="IPR027417">
    <property type="entry name" value="P-loop_NTPase"/>
</dbReference>
<evidence type="ECO:0000256" key="4">
    <source>
        <dbReference type="ARBA" id="ARBA00022528"/>
    </source>
</evidence>
<evidence type="ECO:0000256" key="10">
    <source>
        <dbReference type="ARBA" id="ARBA00023136"/>
    </source>
</evidence>
<dbReference type="InterPro" id="IPR036640">
    <property type="entry name" value="ABC1_TM_sf"/>
</dbReference>
<dbReference type="InterPro" id="IPR039421">
    <property type="entry name" value="Type_1_exporter"/>
</dbReference>
<dbReference type="Proteomes" id="UP000825935">
    <property type="component" value="Chromosome 18"/>
</dbReference>
<reference evidence="14" key="1">
    <citation type="submission" date="2021-08" db="EMBL/GenBank/DDBJ databases">
        <title>WGS assembly of Ceratopteris richardii.</title>
        <authorList>
            <person name="Marchant D.B."/>
            <person name="Chen G."/>
            <person name="Jenkins J."/>
            <person name="Shu S."/>
            <person name="Leebens-Mack J."/>
            <person name="Grimwood J."/>
            <person name="Schmutz J."/>
            <person name="Soltis P."/>
            <person name="Soltis D."/>
            <person name="Chen Z.-H."/>
        </authorList>
    </citation>
    <scope>NUCLEOTIDE SEQUENCE</scope>
    <source>
        <strain evidence="14">Whitten #5841</strain>
        <tissue evidence="14">Leaf</tissue>
    </source>
</reference>
<dbReference type="Pfam" id="PF00664">
    <property type="entry name" value="ABC_membrane"/>
    <property type="match status" value="2"/>
</dbReference>
<feature type="domain" description="ABC transporter" evidence="12">
    <location>
        <begin position="362"/>
        <end position="599"/>
    </location>
</feature>
<feature type="transmembrane region" description="Helical" evidence="11">
    <location>
        <begin position="670"/>
        <end position="696"/>
    </location>
</feature>
<accession>A0A8T2SSC1</accession>
<keyword evidence="5 11" id="KW-0812">Transmembrane</keyword>
<keyword evidence="3" id="KW-0813">Transport</keyword>
<dbReference type="GO" id="GO:0090374">
    <property type="term" value="P:oligopeptide export from mitochondrion"/>
    <property type="evidence" value="ECO:0007669"/>
    <property type="project" value="TreeGrafter"/>
</dbReference>
<feature type="transmembrane region" description="Helical" evidence="11">
    <location>
        <begin position="163"/>
        <end position="182"/>
    </location>
</feature>
<keyword evidence="4" id="KW-0150">Chloroplast</keyword>
<dbReference type="InterPro" id="IPR003593">
    <property type="entry name" value="AAA+_ATPase"/>
</dbReference>
<feature type="transmembrane region" description="Helical" evidence="11">
    <location>
        <begin position="901"/>
        <end position="919"/>
    </location>
</feature>
<dbReference type="GO" id="GO:0005743">
    <property type="term" value="C:mitochondrial inner membrane"/>
    <property type="evidence" value="ECO:0007669"/>
    <property type="project" value="TreeGrafter"/>
</dbReference>
<evidence type="ECO:0000259" key="13">
    <source>
        <dbReference type="PROSITE" id="PS50929"/>
    </source>
</evidence>
<feature type="domain" description="ABC transmembrane type-1" evidence="13">
    <location>
        <begin position="670"/>
        <end position="954"/>
    </location>
</feature>
<evidence type="ECO:0000259" key="12">
    <source>
        <dbReference type="PROSITE" id="PS50893"/>
    </source>
</evidence>
<dbReference type="SUPFAM" id="SSF52540">
    <property type="entry name" value="P-loop containing nucleoside triphosphate hydrolases"/>
    <property type="match status" value="2"/>
</dbReference>
<dbReference type="AlphaFoldDB" id="A0A8T2SSC1"/>
<evidence type="ECO:0000256" key="2">
    <source>
        <dbReference type="ARBA" id="ARBA00007577"/>
    </source>
</evidence>
<dbReference type="Pfam" id="PF00005">
    <property type="entry name" value="ABC_tran"/>
    <property type="match status" value="2"/>
</dbReference>
<dbReference type="EMBL" id="CM035423">
    <property type="protein sequence ID" value="KAH7366162.1"/>
    <property type="molecule type" value="Genomic_DNA"/>
</dbReference>
<gene>
    <name evidence="14" type="ORF">KP509_18G065900</name>
</gene>
<dbReference type="GO" id="GO:0015421">
    <property type="term" value="F:ABC-type oligopeptide transporter activity"/>
    <property type="evidence" value="ECO:0007669"/>
    <property type="project" value="TreeGrafter"/>
</dbReference>
<dbReference type="PANTHER" id="PTHR43394">
    <property type="entry name" value="ATP-DEPENDENT PERMEASE MDL1, MITOCHONDRIAL"/>
    <property type="match status" value="1"/>
</dbReference>
<dbReference type="PROSITE" id="PS50929">
    <property type="entry name" value="ABC_TM1F"/>
    <property type="match status" value="2"/>
</dbReference>
<comment type="similarity">
    <text evidence="2">Belongs to the ABC transporter superfamily. ABCB family. Multidrug resistance exporter (TC 3.A.1.201) subfamily.</text>
</comment>
<feature type="transmembrane region" description="Helical" evidence="11">
    <location>
        <begin position="931"/>
        <end position="953"/>
    </location>
</feature>
<dbReference type="GO" id="GO:0005524">
    <property type="term" value="F:ATP binding"/>
    <property type="evidence" value="ECO:0007669"/>
    <property type="project" value="UniProtKB-KW"/>
</dbReference>
<feature type="transmembrane region" description="Helical" evidence="11">
    <location>
        <begin position="708"/>
        <end position="727"/>
    </location>
</feature>
<feature type="transmembrane region" description="Helical" evidence="11">
    <location>
        <begin position="33"/>
        <end position="57"/>
    </location>
</feature>
<feature type="transmembrane region" description="Helical" evidence="11">
    <location>
        <begin position="782"/>
        <end position="804"/>
    </location>
</feature>
<feature type="transmembrane region" description="Helical" evidence="11">
    <location>
        <begin position="188"/>
        <end position="207"/>
    </location>
</feature>
<dbReference type="CDD" id="cd18578">
    <property type="entry name" value="ABC_6TM_Pgp_ABCB1_D2_like"/>
    <property type="match status" value="1"/>
</dbReference>
<feature type="transmembrane region" description="Helical" evidence="11">
    <location>
        <begin position="300"/>
        <end position="320"/>
    </location>
</feature>
<name>A0A8T2SSC1_CERRI</name>
<dbReference type="CDD" id="cd18577">
    <property type="entry name" value="ABC_6TM_Pgp_ABCB1_D1_like"/>
    <property type="match status" value="1"/>
</dbReference>
<proteinExistence type="inferred from homology"/>
<dbReference type="PROSITE" id="PS50893">
    <property type="entry name" value="ABC_TRANSPORTER_2"/>
    <property type="match status" value="2"/>
</dbReference>
<evidence type="ECO:0000256" key="8">
    <source>
        <dbReference type="ARBA" id="ARBA00022840"/>
    </source>
</evidence>
<dbReference type="Gene3D" id="3.40.50.300">
    <property type="entry name" value="P-loop containing nucleotide triphosphate hydrolases"/>
    <property type="match status" value="2"/>
</dbReference>
<dbReference type="InterPro" id="IPR017871">
    <property type="entry name" value="ABC_transporter-like_CS"/>
</dbReference>
<dbReference type="SUPFAM" id="SSF90123">
    <property type="entry name" value="ABC transporter transmembrane region"/>
    <property type="match status" value="2"/>
</dbReference>
<evidence type="ECO:0000256" key="1">
    <source>
        <dbReference type="ARBA" id="ARBA00004141"/>
    </source>
</evidence>
<evidence type="ECO:0000256" key="7">
    <source>
        <dbReference type="ARBA" id="ARBA00022741"/>
    </source>
</evidence>
<dbReference type="InterPro" id="IPR011527">
    <property type="entry name" value="ABC1_TM_dom"/>
</dbReference>
<evidence type="ECO:0000256" key="3">
    <source>
        <dbReference type="ARBA" id="ARBA00022448"/>
    </source>
</evidence>
<keyword evidence="10 11" id="KW-0472">Membrane</keyword>